<dbReference type="Proteomes" id="UP000054843">
    <property type="component" value="Unassembled WGS sequence"/>
</dbReference>
<dbReference type="AlphaFoldDB" id="A0A0V1LZT8"/>
<evidence type="ECO:0000313" key="1">
    <source>
        <dbReference type="EMBL" id="KRZ64860.1"/>
    </source>
</evidence>
<evidence type="ECO:0000313" key="2">
    <source>
        <dbReference type="Proteomes" id="UP000054843"/>
    </source>
</evidence>
<accession>A0A0V1LZT8</accession>
<name>A0A0V1LZT8_9BILA</name>
<proteinExistence type="predicted"/>
<organism evidence="1 2">
    <name type="scientific">Trichinella papuae</name>
    <dbReference type="NCBI Taxonomy" id="268474"/>
    <lineage>
        <taxon>Eukaryota</taxon>
        <taxon>Metazoa</taxon>
        <taxon>Ecdysozoa</taxon>
        <taxon>Nematoda</taxon>
        <taxon>Enoplea</taxon>
        <taxon>Dorylaimia</taxon>
        <taxon>Trichinellida</taxon>
        <taxon>Trichinellidae</taxon>
        <taxon>Trichinella</taxon>
    </lineage>
</organism>
<gene>
    <name evidence="1" type="ORF">T10_12861</name>
</gene>
<dbReference type="EMBL" id="JYDO01000714">
    <property type="protein sequence ID" value="KRZ64860.1"/>
    <property type="molecule type" value="Genomic_DNA"/>
</dbReference>
<protein>
    <submittedName>
        <fullName evidence="1">Uncharacterized protein</fullName>
    </submittedName>
</protein>
<comment type="caution">
    <text evidence="1">The sequence shown here is derived from an EMBL/GenBank/DDBJ whole genome shotgun (WGS) entry which is preliminary data.</text>
</comment>
<keyword evidence="2" id="KW-1185">Reference proteome</keyword>
<reference evidence="1 2" key="1">
    <citation type="submission" date="2015-01" db="EMBL/GenBank/DDBJ databases">
        <title>Evolution of Trichinella species and genotypes.</title>
        <authorList>
            <person name="Korhonen P.K."/>
            <person name="Edoardo P."/>
            <person name="Giuseppe L.R."/>
            <person name="Gasser R.B."/>
        </authorList>
    </citation>
    <scope>NUCLEOTIDE SEQUENCE [LARGE SCALE GENOMIC DNA]</scope>
    <source>
        <strain evidence="1">ISS1980</strain>
    </source>
</reference>
<sequence>MIYEALFILHHSLRIGCRILAVFQLGKYCD</sequence>